<dbReference type="AlphaFoldDB" id="A0A6M4MEK3"/>
<protein>
    <submittedName>
        <fullName evidence="1">Class I SAM-dependent methyltransferase</fullName>
    </submittedName>
</protein>
<gene>
    <name evidence="1" type="ORF">CA267_012425</name>
</gene>
<dbReference type="KEGG" id="apel:CA267_012425"/>
<keyword evidence="2" id="KW-1185">Reference proteome</keyword>
<dbReference type="Gene3D" id="3.40.50.150">
    <property type="entry name" value="Vaccinia Virus protein VP39"/>
    <property type="match status" value="1"/>
</dbReference>
<reference evidence="2" key="1">
    <citation type="submission" date="2014-12" db="EMBL/GenBank/DDBJ databases">
        <title>Complete genome sequence of a multi-drug resistant Klebsiella pneumoniae.</title>
        <authorList>
            <person name="Hua X."/>
            <person name="Chen Q."/>
            <person name="Li X."/>
            <person name="Feng Y."/>
            <person name="Ruan Z."/>
            <person name="Yu Y."/>
        </authorList>
    </citation>
    <scope>NUCLEOTIDE SEQUENCE [LARGE SCALE GENOMIC DNA]</scope>
    <source>
        <strain evidence="2">5.12</strain>
    </source>
</reference>
<dbReference type="GO" id="GO:0032259">
    <property type="term" value="P:methylation"/>
    <property type="evidence" value="ECO:0007669"/>
    <property type="project" value="UniProtKB-KW"/>
</dbReference>
<dbReference type="EMBL" id="CP052766">
    <property type="protein sequence ID" value="QJR81529.1"/>
    <property type="molecule type" value="Genomic_DNA"/>
</dbReference>
<accession>A0A6M4MEK3</accession>
<name>A0A6M4MEK3_9ALTE</name>
<reference evidence="1 2" key="2">
    <citation type="submission" date="2020-04" db="EMBL/GenBank/DDBJ databases">
        <title>Complete genome sequence of Alteromonas pelagimontana 5.12T.</title>
        <authorList>
            <person name="Sinha R.K."/>
            <person name="Krishnan K.P."/>
            <person name="Kurian J.P."/>
        </authorList>
    </citation>
    <scope>NUCLEOTIDE SEQUENCE [LARGE SCALE GENOMIC DNA]</scope>
    <source>
        <strain evidence="1 2">5.12</strain>
    </source>
</reference>
<keyword evidence="1" id="KW-0808">Transferase</keyword>
<dbReference type="RefSeq" id="WP_083638177.1">
    <property type="nucleotide sequence ID" value="NZ_CP052766.1"/>
</dbReference>
<evidence type="ECO:0000313" key="1">
    <source>
        <dbReference type="EMBL" id="QJR81529.1"/>
    </source>
</evidence>
<dbReference type="InterPro" id="IPR029063">
    <property type="entry name" value="SAM-dependent_MTases_sf"/>
</dbReference>
<dbReference type="Pfam" id="PF13578">
    <property type="entry name" value="Methyltransf_24"/>
    <property type="match status" value="1"/>
</dbReference>
<dbReference type="Proteomes" id="UP000219285">
    <property type="component" value="Chromosome"/>
</dbReference>
<organism evidence="1 2">
    <name type="scientific">Alteromonas pelagimontana</name>
    <dbReference type="NCBI Taxonomy" id="1858656"/>
    <lineage>
        <taxon>Bacteria</taxon>
        <taxon>Pseudomonadati</taxon>
        <taxon>Pseudomonadota</taxon>
        <taxon>Gammaproteobacteria</taxon>
        <taxon>Alteromonadales</taxon>
        <taxon>Alteromonadaceae</taxon>
        <taxon>Alteromonas/Salinimonas group</taxon>
        <taxon>Alteromonas</taxon>
    </lineage>
</organism>
<dbReference type="SUPFAM" id="SSF53335">
    <property type="entry name" value="S-adenosyl-L-methionine-dependent methyltransferases"/>
    <property type="match status" value="1"/>
</dbReference>
<proteinExistence type="predicted"/>
<dbReference type="OrthoDB" id="823440at2"/>
<sequence length="263" mass="30306">MNISTQLEELIKRLERIENSVKTPGGSAVYHTNKVRNDLTSLIKRHDYICYRQIEAFTKLSSLLSNFQKLPPLRGWAISPDVALRLYNFVLQSKPKNVLEFGSGASSFIIAEAMKKNGFGKLTSVDHLKKYSDECKSNIESVGLGQYVDFIVSPLEEWNGEHLDVENTNFWYSLRKDLVPDDIDFLFIDGPPGIKCKFSRYPAMVFSNDKLSLNFQVWLDDSDRSDEQAIIESWTDKYSLNCEQLKLEKGLAIFRRRESPEFR</sequence>
<keyword evidence="1" id="KW-0489">Methyltransferase</keyword>
<evidence type="ECO:0000313" key="2">
    <source>
        <dbReference type="Proteomes" id="UP000219285"/>
    </source>
</evidence>
<dbReference type="GO" id="GO:0008168">
    <property type="term" value="F:methyltransferase activity"/>
    <property type="evidence" value="ECO:0007669"/>
    <property type="project" value="UniProtKB-KW"/>
</dbReference>